<sequence>MAQSSPVSVLFDATAIPADRGGVGRYVDAIVAELAARSEIDLAVVCQSRDVDGFRAAGARTVIGLPPRFSRVPLRLAWEQLRLPRLARRLGADVIYSPHYTFPVLTALPRVVSIWDLTFFTLPEAHSTLKRLFFRSWIRASRFTRNLVMTSSQASADELTRIVGTPAARIRVAPLAYDRERFAVPAPSEVEAFRASLTPPVAAWIAFLGTLEPRKNVPALIEAYRSAVAGRSERPALLLAGGRGWDDDVQPAVDRAVADGFDVRALGYLPIEQLKDFLGGAEIVAYPSLGEGFGLPVLEAMATGACVLTTRELSLPEVGGDAVAYAGTDAASIATALGELLDDAEARRVLGRAAVARAAQFTWSHNADLLVAALVAAAEAAR</sequence>
<comment type="caution">
    <text evidence="4">The sequence shown here is derived from an EMBL/GenBank/DDBJ whole genome shotgun (WGS) entry which is preliminary data.</text>
</comment>
<dbReference type="Pfam" id="PF13439">
    <property type="entry name" value="Glyco_transf_4"/>
    <property type="match status" value="1"/>
</dbReference>
<gene>
    <name evidence="4" type="ORF">GCM10022288_13490</name>
</gene>
<dbReference type="InterPro" id="IPR028098">
    <property type="entry name" value="Glyco_trans_4-like_N"/>
</dbReference>
<evidence type="ECO:0000259" key="3">
    <source>
        <dbReference type="Pfam" id="PF13439"/>
    </source>
</evidence>
<feature type="domain" description="Glycosyltransferase subfamily 4-like N-terminal" evidence="3">
    <location>
        <begin position="21"/>
        <end position="181"/>
    </location>
</feature>
<keyword evidence="2" id="KW-0808">Transferase</keyword>
<dbReference type="CDD" id="cd03809">
    <property type="entry name" value="GT4_MtfB-like"/>
    <property type="match status" value="1"/>
</dbReference>
<accession>A0ABP8AQC6</accession>
<dbReference type="PANTHER" id="PTHR46401">
    <property type="entry name" value="GLYCOSYLTRANSFERASE WBBK-RELATED"/>
    <property type="match status" value="1"/>
</dbReference>
<proteinExistence type="predicted"/>
<dbReference type="SUPFAM" id="SSF53756">
    <property type="entry name" value="UDP-Glycosyltransferase/glycogen phosphorylase"/>
    <property type="match status" value="1"/>
</dbReference>
<dbReference type="PANTHER" id="PTHR46401:SF2">
    <property type="entry name" value="GLYCOSYLTRANSFERASE WBBK-RELATED"/>
    <property type="match status" value="1"/>
</dbReference>
<dbReference type="Pfam" id="PF13692">
    <property type="entry name" value="Glyco_trans_1_4"/>
    <property type="match status" value="1"/>
</dbReference>
<evidence type="ECO:0000313" key="5">
    <source>
        <dbReference type="Proteomes" id="UP001500213"/>
    </source>
</evidence>
<dbReference type="Gene3D" id="3.40.50.2000">
    <property type="entry name" value="Glycogen Phosphorylase B"/>
    <property type="match status" value="2"/>
</dbReference>
<keyword evidence="1" id="KW-0328">Glycosyltransferase</keyword>
<organism evidence="4 5">
    <name type="scientific">Gryllotalpicola kribbensis</name>
    <dbReference type="NCBI Taxonomy" id="993084"/>
    <lineage>
        <taxon>Bacteria</taxon>
        <taxon>Bacillati</taxon>
        <taxon>Actinomycetota</taxon>
        <taxon>Actinomycetes</taxon>
        <taxon>Micrococcales</taxon>
        <taxon>Microbacteriaceae</taxon>
        <taxon>Gryllotalpicola</taxon>
    </lineage>
</organism>
<evidence type="ECO:0000256" key="1">
    <source>
        <dbReference type="ARBA" id="ARBA00022676"/>
    </source>
</evidence>
<evidence type="ECO:0000313" key="4">
    <source>
        <dbReference type="EMBL" id="GAA4187903.1"/>
    </source>
</evidence>
<dbReference type="EMBL" id="BAABBX010000010">
    <property type="protein sequence ID" value="GAA4187903.1"/>
    <property type="molecule type" value="Genomic_DNA"/>
</dbReference>
<keyword evidence="5" id="KW-1185">Reference proteome</keyword>
<name>A0ABP8AQC6_9MICO</name>
<evidence type="ECO:0000256" key="2">
    <source>
        <dbReference type="ARBA" id="ARBA00022679"/>
    </source>
</evidence>
<reference evidence="5" key="1">
    <citation type="journal article" date="2019" name="Int. J. Syst. Evol. Microbiol.">
        <title>The Global Catalogue of Microorganisms (GCM) 10K type strain sequencing project: providing services to taxonomists for standard genome sequencing and annotation.</title>
        <authorList>
            <consortium name="The Broad Institute Genomics Platform"/>
            <consortium name="The Broad Institute Genome Sequencing Center for Infectious Disease"/>
            <person name="Wu L."/>
            <person name="Ma J."/>
        </authorList>
    </citation>
    <scope>NUCLEOTIDE SEQUENCE [LARGE SCALE GENOMIC DNA]</scope>
    <source>
        <strain evidence="5">JCM 17593</strain>
    </source>
</reference>
<protein>
    <submittedName>
        <fullName evidence="4">Glycosyltransferase family 1 protein</fullName>
    </submittedName>
</protein>
<dbReference type="Proteomes" id="UP001500213">
    <property type="component" value="Unassembled WGS sequence"/>
</dbReference>